<gene>
    <name evidence="9" type="ORF">UFOPK3376_02810</name>
</gene>
<keyword evidence="3" id="KW-1003">Cell membrane</keyword>
<dbReference type="InterPro" id="IPR003838">
    <property type="entry name" value="ABC3_permease_C"/>
</dbReference>
<evidence type="ECO:0000256" key="5">
    <source>
        <dbReference type="ARBA" id="ARBA00022989"/>
    </source>
</evidence>
<feature type="transmembrane region" description="Helical" evidence="7">
    <location>
        <begin position="343"/>
        <end position="366"/>
    </location>
</feature>
<feature type="transmembrane region" description="Helical" evidence="7">
    <location>
        <begin position="304"/>
        <end position="331"/>
    </location>
</feature>
<evidence type="ECO:0000256" key="4">
    <source>
        <dbReference type="ARBA" id="ARBA00022692"/>
    </source>
</evidence>
<keyword evidence="2" id="KW-0813">Transport</keyword>
<keyword evidence="5 7" id="KW-1133">Transmembrane helix</keyword>
<feature type="transmembrane region" description="Helical" evidence="7">
    <location>
        <begin position="15"/>
        <end position="35"/>
    </location>
</feature>
<feature type="transmembrane region" description="Helical" evidence="7">
    <location>
        <begin position="264"/>
        <end position="283"/>
    </location>
</feature>
<name>A0A6J7FGK5_9ZZZZ</name>
<dbReference type="InterPro" id="IPR051125">
    <property type="entry name" value="ABC-4/HrtB_transporter"/>
</dbReference>
<evidence type="ECO:0000256" key="1">
    <source>
        <dbReference type="ARBA" id="ARBA00004651"/>
    </source>
</evidence>
<evidence type="ECO:0000256" key="7">
    <source>
        <dbReference type="SAM" id="Phobius"/>
    </source>
</evidence>
<evidence type="ECO:0000256" key="6">
    <source>
        <dbReference type="ARBA" id="ARBA00023136"/>
    </source>
</evidence>
<evidence type="ECO:0000313" key="9">
    <source>
        <dbReference type="EMBL" id="CAB4890723.1"/>
    </source>
</evidence>
<dbReference type="GO" id="GO:0005886">
    <property type="term" value="C:plasma membrane"/>
    <property type="evidence" value="ECO:0007669"/>
    <property type="project" value="UniProtKB-SubCell"/>
</dbReference>
<organism evidence="9">
    <name type="scientific">freshwater metagenome</name>
    <dbReference type="NCBI Taxonomy" id="449393"/>
    <lineage>
        <taxon>unclassified sequences</taxon>
        <taxon>metagenomes</taxon>
        <taxon>ecological metagenomes</taxon>
    </lineage>
</organism>
<dbReference type="EMBL" id="CAFBLP010000106">
    <property type="protein sequence ID" value="CAB4890723.1"/>
    <property type="molecule type" value="Genomic_DNA"/>
</dbReference>
<feature type="domain" description="ABC3 transporter permease C-terminal" evidence="8">
    <location>
        <begin position="263"/>
        <end position="373"/>
    </location>
</feature>
<evidence type="ECO:0000259" key="8">
    <source>
        <dbReference type="Pfam" id="PF02687"/>
    </source>
</evidence>
<keyword evidence="6 7" id="KW-0472">Membrane</keyword>
<evidence type="ECO:0000256" key="2">
    <source>
        <dbReference type="ARBA" id="ARBA00022448"/>
    </source>
</evidence>
<protein>
    <submittedName>
        <fullName evidence="9">Unannotated protein</fullName>
    </submittedName>
</protein>
<dbReference type="PANTHER" id="PTHR43738:SF1">
    <property type="entry name" value="HEMIN TRANSPORT SYSTEM PERMEASE PROTEIN HRTB-RELATED"/>
    <property type="match status" value="1"/>
</dbReference>
<keyword evidence="4 7" id="KW-0812">Transmembrane</keyword>
<accession>A0A6J7FGK5</accession>
<comment type="subcellular location">
    <subcellularLocation>
        <location evidence="1">Cell membrane</location>
        <topology evidence="1">Multi-pass membrane protein</topology>
    </subcellularLocation>
</comment>
<reference evidence="9" key="1">
    <citation type="submission" date="2020-05" db="EMBL/GenBank/DDBJ databases">
        <authorList>
            <person name="Chiriac C."/>
            <person name="Salcher M."/>
            <person name="Ghai R."/>
            <person name="Kavagutti S V."/>
        </authorList>
    </citation>
    <scope>NUCLEOTIDE SEQUENCE</scope>
</reference>
<proteinExistence type="predicted"/>
<evidence type="ECO:0000256" key="3">
    <source>
        <dbReference type="ARBA" id="ARBA00022475"/>
    </source>
</evidence>
<dbReference type="Pfam" id="PF02687">
    <property type="entry name" value="FtsX"/>
    <property type="match status" value="1"/>
</dbReference>
<dbReference type="AlphaFoldDB" id="A0A6J7FGK5"/>
<sequence length="384" mass="39613">MFLALREIQRAKVRFILLVLAIGLLVFLVLFQIGLRDGLIGQFIGALRHQSAPVVVFDVQARKNIEGSRIDAGTQAALAQVSGVGRIGRLGESTFTVSNAVSRARATPKDQLVDAVLFGYEVTGPAAGLGAPTTLSKGHMPAGINEAVASERNRADGFDIGDVIHIEPGGADITVVGLAADINYSVSPTLFVSWDTFEAAKRVRNPDATAVLPSVMAVEPAAGVSVGVLVANLAAVPGVVPLSRADAVAQSPGVASVSQSLNTVIGLLVITALMVIGLFILILTVQKSASLTLMRAIGAHRRTLALTLVLQTTVVVLAGVIVGGAMMAAISPLLNSIGVSFDLVQLLVVGAGAIVVGWVGSLGAVLRVLRIEPINATVPQGMLR</sequence>
<dbReference type="PANTHER" id="PTHR43738">
    <property type="entry name" value="ABC TRANSPORTER, MEMBRANE PROTEIN"/>
    <property type="match status" value="1"/>
</dbReference>